<evidence type="ECO:0000313" key="1">
    <source>
        <dbReference type="EMBL" id="ARQ95119.1"/>
    </source>
</evidence>
<reference evidence="2" key="1">
    <citation type="submission" date="2017-04" db="EMBL/GenBank/DDBJ databases">
        <authorList>
            <person name="Abille Z."/>
            <person name="Afsharjavan R."/>
            <person name="Alms C.E."/>
            <person name="Anil A."/>
            <person name="Azuma E.A."/>
            <person name="Boateng D."/>
            <person name="Bowden K.V."/>
            <person name="Bui Q."/>
            <person name="Callaghan K.D."/>
            <person name="Canova P.N."/>
            <person name="Carter A.-G.V."/>
            <person name="Carty B."/>
            <person name="Choudhary A."/>
            <person name="Chugh K."/>
            <person name="Clark C.B."/>
            <person name="Clark J."/>
            <person name="Cortez R."/>
            <person name="Dalwadi R.M."/>
            <person name="Daou G."/>
            <person name="Das M."/>
            <person name="Dasari S."/>
            <person name="Davis E.H."/>
            <person name="Defreitas N."/>
            <person name="Demirji J."/>
            <person name="Endres C."/>
            <person name="Fakhar S."/>
            <person name="Feeley N."/>
            <person name="Flores D.C."/>
            <person name="Fowler A.R."/>
            <person name="George T."/>
            <person name="Greis H.L."/>
            <person name="Groleau D.L."/>
            <person name="Gulati J.K."/>
            <person name="Guzman W."/>
            <person name="Hallworth A.N."/>
            <person name="Hariri A."/>
            <person name="Haya V.N."/>
            <person name="Hoffman A.K."/>
            <person name="Horne B."/>
            <person name="Howard T."/>
            <person name="Iglesia A.J."/>
            <person name="Ijezie O.D."/>
            <person name="Incognito N.A."/>
            <person name="Inen J.A."/>
            <person name="Jaiswal A."/>
            <person name="Jezek R.A."/>
            <person name="Kawa A.C."/>
            <person name="Khan F."/>
            <person name="Khin A.C."/>
            <person name="Knapo J."/>
            <person name="Kong A.S."/>
            <person name="Le B.Q."/>
            <person name="Le Q.M."/>
            <person name="Le T.-H.M."/>
            <person name="Lee M."/>
            <person name="Lockwood J.L."/>
            <person name="Loto-Rojas G.S."/>
            <person name="Mantzavinos A."/>
            <person name="Martinez D.R."/>
            <person name="Meadows A.R."/>
            <person name="Mehr S."/>
            <person name="Mellon M.N."/>
            <person name="Memon S."/>
            <person name="Miller B."/>
            <person name="Min S."/>
            <person name="Mitchell L.M."/>
            <person name="Mohamed I.R."/>
            <person name="Mohammed F.O."/>
            <person name="More S."/>
            <person name="Muntaha S."/>
            <person name="Nadeem I."/>
            <person name="Ndjeumen-Njinguet A.S."/>
            <person name="Ng P."/>
            <person name="Ngu V.E."/>
            <person name="Nguyen B.N."/>
            <person name="OHern C.T."/>
            <person name="Oboh U.S."/>
            <person name="Pagano C.W."/>
            <person name="Panakal P.R."/>
            <person name="Park D.A."/>
            <person name="Parsana D."/>
            <person name="Patel P."/>
            <person name="Patel V.S."/>
            <person name="Patwardhan V.M."/>
            <person name="Pawar S.D."/>
            <person name="Payne V.R."/>
            <person name="Petricel I.M."/>
            <person name="Phillips C."/>
            <person name="Puglisi K.M."/>
            <person name="Ramaprasad G."/>
            <person name="Raza A.S."/>
            <person name="Rivera-Oven A.G."/>
            <person name="Robins E."/>
            <person name="Roeun D.C."/>
            <person name="Rostovtseva N."/>
            <person name="Sadat M."/>
            <person name="Seas A."/>
            <person name="So E.J."/>
            <person name="Sogbesan C."/>
            <person name="Strumsky L.A."/>
            <person name="Sun J.L."/>
            <person name="Sutherland H.J."/>
            <person name="Tchakounte I."/>
            <person name="Tewell J.R."/>
            <person name="Thapa D.J."/>
            <person name="Tkach Y."/>
            <person name="Tran C.D."/>
            <person name="Tran V."/>
            <person name="Vithayathil T."/>
            <person name="Vivekanandan A."/>
            <person name="Wang S.R."/>
            <person name="White E."/>
            <person name="Yang A.L."/>
            <person name="Ye D.T."/>
            <person name="Yirenkyi M."/>
            <person name="Zarb J.S."/>
            <person name="Zhang S."/>
            <person name="Zhou M.T."/>
            <person name="Cao A."/>
            <person name="Nguyen K.M."/>
            <person name="Patel K."/>
            <person name="Patel P."/>
            <person name="Pennington E."/>
            <person name="Sendze O."/>
            <person name="Zahangir S."/>
            <person name="Correa-Mendez M."/>
            <person name="Fabian M.F."/>
            <person name="Liu S."/>
            <person name="Jethmalani Y."/>
            <person name="Nunn R."/>
            <person name="Prakash A."/>
            <person name="Louise T."/>
            <person name="Russell D.A."/>
            <person name="Hatfull G.F."/>
            <person name="Erill I."/>
            <person name="Caruso S.M."/>
        </authorList>
    </citation>
    <scope>NUCLEOTIDE SEQUENCE [LARGE SCALE GENOMIC DNA]</scope>
</reference>
<gene>
    <name evidence="1" type="ORF">FLAPJACK_192</name>
</gene>
<name>A0A1X9SGE1_9CAUD</name>
<sequence length="120" mass="13942">MVNKIEELRNFVEEKAEGFRSLNDSSDVIVMIVLNDILDKIEELQNGKPMYIVQFADLEGKHLYEDYSRYRVISEQYYYQVKKVAKNVKMLMEVDGIRVTILDAEGDKDEEENSNIGING</sequence>
<dbReference type="EMBL" id="KY888882">
    <property type="protein sequence ID" value="ARQ95119.1"/>
    <property type="molecule type" value="Genomic_DNA"/>
</dbReference>
<protein>
    <submittedName>
        <fullName evidence="1">Uncharacterized protein</fullName>
    </submittedName>
</protein>
<accession>A0A1X9SGE1</accession>
<evidence type="ECO:0000313" key="2">
    <source>
        <dbReference type="Proteomes" id="UP000222741"/>
    </source>
</evidence>
<dbReference type="Proteomes" id="UP000222741">
    <property type="component" value="Segment"/>
</dbReference>
<organism evidence="1 2">
    <name type="scientific">Bacillus phage Flapjack</name>
    <dbReference type="NCBI Taxonomy" id="1983465"/>
    <lineage>
        <taxon>Viruses</taxon>
        <taxon>Duplodnaviria</taxon>
        <taxon>Heunggongvirae</taxon>
        <taxon>Uroviricota</taxon>
        <taxon>Caudoviricetes</taxon>
        <taxon>Herelleviridae</taxon>
        <taxon>Bastillevirinae</taxon>
        <taxon>Bequatrovirus</taxon>
        <taxon>Bequatrovirus spock</taxon>
    </lineage>
</organism>
<proteinExistence type="predicted"/>